<dbReference type="Proteomes" id="UP000095300">
    <property type="component" value="Unassembled WGS sequence"/>
</dbReference>
<dbReference type="KEGG" id="scac:106088714"/>
<name>A0A1I8QA53_STOCA</name>
<dbReference type="InterPro" id="IPR016187">
    <property type="entry name" value="CTDL_fold"/>
</dbReference>
<sequence length="184" mass="21682">MKALITWCLLVTLGVHSKPMKKWHNSSDGCPFYMEYEQKFNWFQAWEECLNLNMSLLTPDTFYKQQQVNGILELSFDKNFSYWLAGHDNAVEKRHVWATTGKAFGFTNWAKAQPNWSTNDHCILVHESTNQWHDFPCATKLGFVCEIRQCSMEKPEVLDANHWMNQKKYTINVWNVLANRNPEQ</sequence>
<reference evidence="4" key="1">
    <citation type="submission" date="2020-05" db="UniProtKB">
        <authorList>
            <consortium name="EnsemblMetazoa"/>
        </authorList>
    </citation>
    <scope>IDENTIFICATION</scope>
    <source>
        <strain evidence="4">USDA</strain>
    </source>
</reference>
<accession>A0A1I8QA53</accession>
<dbReference type="SUPFAM" id="SSF56436">
    <property type="entry name" value="C-type lectin-like"/>
    <property type="match status" value="1"/>
</dbReference>
<dbReference type="SMART" id="SM00034">
    <property type="entry name" value="CLECT"/>
    <property type="match status" value="1"/>
</dbReference>
<dbReference type="PROSITE" id="PS00615">
    <property type="entry name" value="C_TYPE_LECTIN_1"/>
    <property type="match status" value="1"/>
</dbReference>
<proteinExistence type="predicted"/>
<keyword evidence="2" id="KW-0732">Signal</keyword>
<keyword evidence="1" id="KW-1015">Disulfide bond</keyword>
<evidence type="ECO:0000256" key="1">
    <source>
        <dbReference type="ARBA" id="ARBA00023157"/>
    </source>
</evidence>
<feature type="signal peptide" evidence="2">
    <location>
        <begin position="1"/>
        <end position="17"/>
    </location>
</feature>
<dbReference type="PROSITE" id="PS50041">
    <property type="entry name" value="C_TYPE_LECTIN_2"/>
    <property type="match status" value="1"/>
</dbReference>
<feature type="chain" id="PRO_5009328028" description="C-type lectin domain-containing protein" evidence="2">
    <location>
        <begin position="18"/>
        <end position="184"/>
    </location>
</feature>
<evidence type="ECO:0000259" key="3">
    <source>
        <dbReference type="PROSITE" id="PS50041"/>
    </source>
</evidence>
<gene>
    <name evidence="4" type="primary">106088714</name>
</gene>
<dbReference type="OrthoDB" id="418245at2759"/>
<dbReference type="CDD" id="cd00037">
    <property type="entry name" value="CLECT"/>
    <property type="match status" value="1"/>
</dbReference>
<evidence type="ECO:0000256" key="2">
    <source>
        <dbReference type="SAM" id="SignalP"/>
    </source>
</evidence>
<dbReference type="Gene3D" id="3.10.100.10">
    <property type="entry name" value="Mannose-Binding Protein A, subunit A"/>
    <property type="match status" value="1"/>
</dbReference>
<dbReference type="InterPro" id="IPR001304">
    <property type="entry name" value="C-type_lectin-like"/>
</dbReference>
<dbReference type="Pfam" id="PF00059">
    <property type="entry name" value="Lectin_C"/>
    <property type="match status" value="1"/>
</dbReference>
<feature type="domain" description="C-type lectin" evidence="3">
    <location>
        <begin position="26"/>
        <end position="146"/>
    </location>
</feature>
<keyword evidence="5" id="KW-1185">Reference proteome</keyword>
<dbReference type="InterPro" id="IPR016186">
    <property type="entry name" value="C-type_lectin-like/link_sf"/>
</dbReference>
<dbReference type="STRING" id="35570.A0A1I8QA53"/>
<evidence type="ECO:0000313" key="4">
    <source>
        <dbReference type="EnsemblMetazoa" id="SCAU015298-PA"/>
    </source>
</evidence>
<evidence type="ECO:0000313" key="5">
    <source>
        <dbReference type="Proteomes" id="UP000095300"/>
    </source>
</evidence>
<dbReference type="InterPro" id="IPR018378">
    <property type="entry name" value="C-type_lectin_CS"/>
</dbReference>
<dbReference type="EnsemblMetazoa" id="SCAU015298-RA">
    <property type="protein sequence ID" value="SCAU015298-PA"/>
    <property type="gene ID" value="SCAU015298"/>
</dbReference>
<organism evidence="4 5">
    <name type="scientific">Stomoxys calcitrans</name>
    <name type="common">Stable fly</name>
    <name type="synonym">Conops calcitrans</name>
    <dbReference type="NCBI Taxonomy" id="35570"/>
    <lineage>
        <taxon>Eukaryota</taxon>
        <taxon>Metazoa</taxon>
        <taxon>Ecdysozoa</taxon>
        <taxon>Arthropoda</taxon>
        <taxon>Hexapoda</taxon>
        <taxon>Insecta</taxon>
        <taxon>Pterygota</taxon>
        <taxon>Neoptera</taxon>
        <taxon>Endopterygota</taxon>
        <taxon>Diptera</taxon>
        <taxon>Brachycera</taxon>
        <taxon>Muscomorpha</taxon>
        <taxon>Muscoidea</taxon>
        <taxon>Muscidae</taxon>
        <taxon>Stomoxys</taxon>
    </lineage>
</organism>
<dbReference type="AlphaFoldDB" id="A0A1I8QA53"/>
<dbReference type="VEuPathDB" id="VectorBase:SCAU015298"/>
<protein>
    <recommendedName>
        <fullName evidence="3">C-type lectin domain-containing protein</fullName>
    </recommendedName>
</protein>